<evidence type="ECO:0000259" key="9">
    <source>
        <dbReference type="Pfam" id="PF04535"/>
    </source>
</evidence>
<dbReference type="InterPro" id="IPR044173">
    <property type="entry name" value="CASPL"/>
</dbReference>
<dbReference type="InterPro" id="IPR006702">
    <property type="entry name" value="CASP_dom"/>
</dbReference>
<evidence type="ECO:0000256" key="5">
    <source>
        <dbReference type="ARBA" id="ARBA00022692"/>
    </source>
</evidence>
<comment type="subunit">
    <text evidence="3 8">Homodimer and heterodimers.</text>
</comment>
<dbReference type="PANTHER" id="PTHR36488">
    <property type="entry name" value="CASP-LIKE PROTEIN 1U1"/>
    <property type="match status" value="1"/>
</dbReference>
<evidence type="ECO:0000256" key="7">
    <source>
        <dbReference type="ARBA" id="ARBA00023136"/>
    </source>
</evidence>
<evidence type="ECO:0000313" key="10">
    <source>
        <dbReference type="EMBL" id="KAG9440450.1"/>
    </source>
</evidence>
<dbReference type="Proteomes" id="UP000825729">
    <property type="component" value="Unassembled WGS sequence"/>
</dbReference>
<reference evidence="10 11" key="1">
    <citation type="submission" date="2021-07" db="EMBL/GenBank/DDBJ databases">
        <title>The Aristolochia fimbriata genome: insights into angiosperm evolution, floral development and chemical biosynthesis.</title>
        <authorList>
            <person name="Jiao Y."/>
        </authorList>
    </citation>
    <scope>NUCLEOTIDE SEQUENCE [LARGE SCALE GENOMIC DNA]</scope>
    <source>
        <strain evidence="10">IBCAS-2021</strain>
        <tissue evidence="10">Leaf</tissue>
    </source>
</reference>
<dbReference type="PANTHER" id="PTHR36488:SF8">
    <property type="entry name" value="CASP-LIKE PROTEIN 1U1"/>
    <property type="match status" value="1"/>
</dbReference>
<keyword evidence="5 8" id="KW-0812">Transmembrane</keyword>
<gene>
    <name evidence="10" type="ORF">H6P81_020615</name>
</gene>
<dbReference type="NCBIfam" id="TIGR01569">
    <property type="entry name" value="A_tha_TIGR01569"/>
    <property type="match status" value="1"/>
</dbReference>
<evidence type="ECO:0000256" key="8">
    <source>
        <dbReference type="RuleBase" id="RU361233"/>
    </source>
</evidence>
<evidence type="ECO:0000256" key="6">
    <source>
        <dbReference type="ARBA" id="ARBA00022989"/>
    </source>
</evidence>
<evidence type="ECO:0000256" key="1">
    <source>
        <dbReference type="ARBA" id="ARBA00004651"/>
    </source>
</evidence>
<feature type="transmembrane region" description="Helical" evidence="8">
    <location>
        <begin position="81"/>
        <end position="105"/>
    </location>
</feature>
<dbReference type="Pfam" id="PF04535">
    <property type="entry name" value="CASP_dom"/>
    <property type="match status" value="1"/>
</dbReference>
<evidence type="ECO:0000256" key="4">
    <source>
        <dbReference type="ARBA" id="ARBA00022475"/>
    </source>
</evidence>
<feature type="transmembrane region" description="Helical" evidence="8">
    <location>
        <begin position="28"/>
        <end position="51"/>
    </location>
</feature>
<organism evidence="10 11">
    <name type="scientific">Aristolochia fimbriata</name>
    <name type="common">White veined hardy Dutchman's pipe vine</name>
    <dbReference type="NCBI Taxonomy" id="158543"/>
    <lineage>
        <taxon>Eukaryota</taxon>
        <taxon>Viridiplantae</taxon>
        <taxon>Streptophyta</taxon>
        <taxon>Embryophyta</taxon>
        <taxon>Tracheophyta</taxon>
        <taxon>Spermatophyta</taxon>
        <taxon>Magnoliopsida</taxon>
        <taxon>Magnoliidae</taxon>
        <taxon>Piperales</taxon>
        <taxon>Aristolochiaceae</taxon>
        <taxon>Aristolochia</taxon>
    </lineage>
</organism>
<name>A0AAV7DUW2_ARIFI</name>
<comment type="caution">
    <text evidence="10">The sequence shown here is derived from an EMBL/GenBank/DDBJ whole genome shotgun (WGS) entry which is preliminary data.</text>
</comment>
<keyword evidence="11" id="KW-1185">Reference proteome</keyword>
<dbReference type="AlphaFoldDB" id="A0AAV7DUW2"/>
<accession>A0AAV7DUW2</accession>
<evidence type="ECO:0000313" key="11">
    <source>
        <dbReference type="Proteomes" id="UP000825729"/>
    </source>
</evidence>
<protein>
    <recommendedName>
        <fullName evidence="8">CASP-like protein</fullName>
    </recommendedName>
</protein>
<keyword evidence="4 8" id="KW-1003">Cell membrane</keyword>
<dbReference type="EMBL" id="JAINDJ010000008">
    <property type="protein sequence ID" value="KAG9440450.1"/>
    <property type="molecule type" value="Genomic_DNA"/>
</dbReference>
<feature type="transmembrane region" description="Helical" evidence="8">
    <location>
        <begin position="171"/>
        <end position="192"/>
    </location>
</feature>
<evidence type="ECO:0000256" key="2">
    <source>
        <dbReference type="ARBA" id="ARBA00007651"/>
    </source>
</evidence>
<comment type="similarity">
    <text evidence="2 8">Belongs to the Casparian strip membrane proteins (CASP) family.</text>
</comment>
<keyword evidence="6 8" id="KW-1133">Transmembrane helix</keyword>
<dbReference type="InterPro" id="IPR006459">
    <property type="entry name" value="CASP/CASPL"/>
</dbReference>
<evidence type="ECO:0000256" key="3">
    <source>
        <dbReference type="ARBA" id="ARBA00011489"/>
    </source>
</evidence>
<dbReference type="GO" id="GO:0005886">
    <property type="term" value="C:plasma membrane"/>
    <property type="evidence" value="ECO:0007669"/>
    <property type="project" value="UniProtKB-SubCell"/>
</dbReference>
<feature type="transmembrane region" description="Helical" evidence="8">
    <location>
        <begin position="117"/>
        <end position="140"/>
    </location>
</feature>
<proteinExistence type="inferred from homology"/>
<feature type="domain" description="Casparian strip membrane protein" evidence="9">
    <location>
        <begin position="26"/>
        <end position="178"/>
    </location>
</feature>
<sequence length="203" mass="21625">MAGEEADQKQEGEACPLPKATKAKKRDWWVLLVLRLLALLATVAATLVMALNKETKTVTVGVVGTQPVRQRLTAKFQQTPAFVFFVVADAIASFHNLTMLLLFLLGKKINFKGLGLLMILADLIIVALVTAGSAAAAAVAEIGKSGNSHARWNKICDKFDAYCDRAGGALLASYAGLAFLIAVTVISIVNLYRNQAPVAHCSA</sequence>
<comment type="subcellular location">
    <subcellularLocation>
        <location evidence="1 8">Cell membrane</location>
        <topology evidence="1 8">Multi-pass membrane protein</topology>
    </subcellularLocation>
</comment>
<keyword evidence="7 8" id="KW-0472">Membrane</keyword>